<dbReference type="FunFam" id="3.20.20.80:FF:000012">
    <property type="entry name" value="Mannan endo-1,4-beta-mannosidase 6"/>
    <property type="match status" value="1"/>
</dbReference>
<evidence type="ECO:0000256" key="4">
    <source>
        <dbReference type="ARBA" id="ARBA00022801"/>
    </source>
</evidence>
<evidence type="ECO:0000256" key="2">
    <source>
        <dbReference type="ARBA" id="ARBA00005641"/>
    </source>
</evidence>
<dbReference type="EC" id="3.2.1.78" evidence="3"/>
<dbReference type="InterPro" id="IPR045053">
    <property type="entry name" value="MAN-like"/>
</dbReference>
<dbReference type="EMBL" id="JAINDJ010000002">
    <property type="protein sequence ID" value="KAG9456890.1"/>
    <property type="molecule type" value="Genomic_DNA"/>
</dbReference>
<dbReference type="InterPro" id="IPR001547">
    <property type="entry name" value="Glyco_hydro_5"/>
</dbReference>
<name>A0AAV7F6S7_ARIFI</name>
<keyword evidence="7" id="KW-0732">Signal</keyword>
<evidence type="ECO:0000256" key="3">
    <source>
        <dbReference type="ARBA" id="ARBA00012706"/>
    </source>
</evidence>
<comment type="similarity">
    <text evidence="2">Belongs to the glycosyl hydrolase 5 (cellulase A) family.</text>
</comment>
<evidence type="ECO:0000313" key="9">
    <source>
        <dbReference type="EMBL" id="KAG9456890.1"/>
    </source>
</evidence>
<dbReference type="Proteomes" id="UP000825729">
    <property type="component" value="Unassembled WGS sequence"/>
</dbReference>
<comment type="catalytic activity">
    <reaction evidence="1">
        <text>Random hydrolysis of (1-&gt;4)-beta-D-mannosidic linkages in mannans, galactomannans and glucomannans.</text>
        <dbReference type="EC" id="3.2.1.78"/>
    </reaction>
</comment>
<dbReference type="Pfam" id="PF26410">
    <property type="entry name" value="GH5_mannosidase"/>
    <property type="match status" value="1"/>
</dbReference>
<keyword evidence="4" id="KW-0378">Hydrolase</keyword>
<evidence type="ECO:0000256" key="7">
    <source>
        <dbReference type="SAM" id="SignalP"/>
    </source>
</evidence>
<feature type="signal peptide" evidence="7">
    <location>
        <begin position="1"/>
        <end position="18"/>
    </location>
</feature>
<organism evidence="9 10">
    <name type="scientific">Aristolochia fimbriata</name>
    <name type="common">White veined hardy Dutchman's pipe vine</name>
    <dbReference type="NCBI Taxonomy" id="158543"/>
    <lineage>
        <taxon>Eukaryota</taxon>
        <taxon>Viridiplantae</taxon>
        <taxon>Streptophyta</taxon>
        <taxon>Embryophyta</taxon>
        <taxon>Tracheophyta</taxon>
        <taxon>Spermatophyta</taxon>
        <taxon>Magnoliopsida</taxon>
        <taxon>Magnoliidae</taxon>
        <taxon>Piperales</taxon>
        <taxon>Aristolochiaceae</taxon>
        <taxon>Aristolochia</taxon>
    </lineage>
</organism>
<protein>
    <recommendedName>
        <fullName evidence="3">mannan endo-1,4-beta-mannosidase</fullName>
        <ecNumber evidence="3">3.2.1.78</ecNumber>
    </recommendedName>
</protein>
<feature type="compositionally biased region" description="Basic residues" evidence="6">
    <location>
        <begin position="430"/>
        <end position="449"/>
    </location>
</feature>
<dbReference type="InterPro" id="IPR017853">
    <property type="entry name" value="GH"/>
</dbReference>
<gene>
    <name evidence="9" type="ORF">H6P81_001398</name>
</gene>
<feature type="domain" description="Glycoside hydrolase family 5" evidence="8">
    <location>
        <begin position="34"/>
        <end position="367"/>
    </location>
</feature>
<feature type="chain" id="PRO_5043462420" description="mannan endo-1,4-beta-mannosidase" evidence="7">
    <location>
        <begin position="19"/>
        <end position="458"/>
    </location>
</feature>
<accession>A0AAV7F6S7</accession>
<dbReference type="AlphaFoldDB" id="A0AAV7F6S7"/>
<evidence type="ECO:0000256" key="5">
    <source>
        <dbReference type="ARBA" id="ARBA00023295"/>
    </source>
</evidence>
<dbReference type="GO" id="GO:0000272">
    <property type="term" value="P:polysaccharide catabolic process"/>
    <property type="evidence" value="ECO:0007669"/>
    <property type="project" value="InterPro"/>
</dbReference>
<dbReference type="Gene3D" id="3.20.20.80">
    <property type="entry name" value="Glycosidases"/>
    <property type="match status" value="1"/>
</dbReference>
<keyword evidence="10" id="KW-1185">Reference proteome</keyword>
<keyword evidence="5" id="KW-0326">Glycosidase</keyword>
<evidence type="ECO:0000256" key="6">
    <source>
        <dbReference type="SAM" id="MobiDB-lite"/>
    </source>
</evidence>
<dbReference type="SUPFAM" id="SSF51445">
    <property type="entry name" value="(Trans)glycosidases"/>
    <property type="match status" value="1"/>
</dbReference>
<dbReference type="GO" id="GO:0016985">
    <property type="term" value="F:mannan endo-1,4-beta-mannosidase activity"/>
    <property type="evidence" value="ECO:0007669"/>
    <property type="project" value="UniProtKB-EC"/>
</dbReference>
<reference evidence="9 10" key="1">
    <citation type="submission" date="2021-07" db="EMBL/GenBank/DDBJ databases">
        <title>The Aristolochia fimbriata genome: insights into angiosperm evolution, floral development and chemical biosynthesis.</title>
        <authorList>
            <person name="Jiao Y."/>
        </authorList>
    </citation>
    <scope>NUCLEOTIDE SEQUENCE [LARGE SCALE GENOMIC DNA]</scope>
    <source>
        <strain evidence="9">IBCAS-2021</strain>
        <tissue evidence="9">Leaf</tissue>
    </source>
</reference>
<evidence type="ECO:0000256" key="1">
    <source>
        <dbReference type="ARBA" id="ARBA00001678"/>
    </source>
</evidence>
<feature type="region of interest" description="Disordered" evidence="6">
    <location>
        <begin position="411"/>
        <end position="458"/>
    </location>
</feature>
<comment type="caution">
    <text evidence="9">The sequence shown here is derived from an EMBL/GenBank/DDBJ whole genome shotgun (WGS) entry which is preliminary data.</text>
</comment>
<sequence>MATLVVLVLLLAGVACEASRVSVPHKHGRSGAGFIRTRHSEFVLHGSPFFFNGFNSYWMMRVAADPTQRNKVSDVFREAAAAGLTVCRTWAFDEGGDTPLQVTPGVYNEKVFQALDLVISEARRYKIRLILSLVNNFKDYGGRPRYVEWARKAGVPNINGDDDFYTNPVIKGYYKNHVMRVLTRVNTITKRMYRDDPTIMAWELINEPRCQSDYSGNTVHEWVAEMASYVKGLDGRHLLEIGMEGFYGDSMPEKKKNNPGYEVGTDFIKSNLLKQIDFATIHAYPDIWLSGQSDGSQEAFAERWVGNHYADAREILKKPLVLAEFGKSSKDPGYSEGERDEYLNRVYGEIYAMARRGGSIGGGLVWQLMAQGMESYYDGYEIVLPRDVSTGGVINRQSHLMSALAHTLLATPRRDHGDPSTSTSSTPALWRHRRHGHKQRRRGRKHGPRSARPSGVHL</sequence>
<dbReference type="PANTHER" id="PTHR31451:SF59">
    <property type="entry name" value="MANNAN ENDO-1,4-BETA-MANNOSIDASE"/>
    <property type="match status" value="1"/>
</dbReference>
<evidence type="ECO:0000259" key="8">
    <source>
        <dbReference type="Pfam" id="PF26410"/>
    </source>
</evidence>
<proteinExistence type="inferred from homology"/>
<evidence type="ECO:0000313" key="10">
    <source>
        <dbReference type="Proteomes" id="UP000825729"/>
    </source>
</evidence>
<dbReference type="PANTHER" id="PTHR31451">
    <property type="match status" value="1"/>
</dbReference>